<feature type="compositionally biased region" description="Polar residues" evidence="2">
    <location>
        <begin position="1272"/>
        <end position="1289"/>
    </location>
</feature>
<feature type="region of interest" description="Disordered" evidence="2">
    <location>
        <begin position="44"/>
        <end position="65"/>
    </location>
</feature>
<feature type="compositionally biased region" description="Polar residues" evidence="2">
    <location>
        <begin position="1577"/>
        <end position="1595"/>
    </location>
</feature>
<feature type="region of interest" description="Disordered" evidence="2">
    <location>
        <begin position="164"/>
        <end position="291"/>
    </location>
</feature>
<gene>
    <name evidence="5 6" type="primary">LOC107269126</name>
</gene>
<feature type="compositionally biased region" description="Polar residues" evidence="2">
    <location>
        <begin position="171"/>
        <end position="192"/>
    </location>
</feature>
<feature type="compositionally biased region" description="Low complexity" evidence="2">
    <location>
        <begin position="2150"/>
        <end position="2159"/>
    </location>
</feature>
<sequence>MIGRWPLALSLVVGLCAFWSQLGWVQGERWSRQVSNSDWIPLASPRTHTGQNQLTQNGGGPANQHFSQVQPLALPPALQQQYQQQLMQLQKTQESIQNLLLLQQQLRTQQQLLQAQAFLPNGLKNSEENKQALHQSTFANLQSVSDLAPEVLIPPVPSSDALPPVYPPQRFLSQNPSSVRYSSKTNSNVVKSQDSEEEIEEGSQEESSKELAAGQGRQYVNDNQRDTNGPAESSDENEEVQLVYVPAETLAQRSQVNSERGRSRKQYQHQNQNQEKSQVLPEIESSTPRASTIQQDFARQILQQLHREQLMKNRMVQEERLKEVARLEEEQKELDRQARLHQETVLRERELQRQREAEKQKELERLEEIAKQEELERIRELREKQRLEQERQSMIRRQEEAQRQQEIRSRQERERQMAELQAKEESEREARKKEQERLMEIERLAVLQRKKEAEIQASIEPTKEQDKAAGSNSDVVLGRHRAEALVRNPQHHIQHLTENTRQKSRVRGRQRVRGHVTTGSQNANVSQGSQTSQGSQGPRDNYSSGVTPSPSPNQPPLSVYMGHINMDTKNVRVSDVLKLLKDAKTISVLDSVGLEAPSVFVGPSNLDPPNGFAKFDLPYLSSIENNRVERKVDKLPFFVAPLSFNPPPGYSKIPFPAPHIGSVVVNTVDNELTNGGSIEESKQESQVQITDDGIINRHRIRPNPLIEPNSYTAESSGTTAEVTPNPAYARSTTPTYDTGYSATPTSGSRYRYRQFYGDNRPSAKNYESNNQANQPVYSSTTPAPSSYQDELIDPNHKNHKPYYAEASSATTTPSYSDKISGTQEEATKQQDLAAQLALINQELAQQHYNNPEVQEAVTASGNTIENANRYHSLNQGQILNKFNQNERPDHIDEVAPTRISQDTRTILSGPTQYTLPAELPVISSHLPGLVNPLLDSQRPEHQGVSSTSSPSTTTVATTTTTTEVPTTTHRIRGRQRGRVISTRPATSTQSPSTHSTTDRPRRPYSRSRSRFTTTTTEGYSEPTYQSSKSKTSEMTQRYGIQDHTRKSNGSSVRGQRYRGRGGEKNTVNSELRAERPKIVVALSQETVPFGTSATVDIQQEPSAPALNPNVPVYNTQDDYLSSTPVPSPQENYSSITESTLSPTPIGREDLTESNGAESWRGESSQVQKYRQDINPTENVPYAGPQSSANFGQPHLEDNPVNGFNYQAQTVESLPTPTMSYRPKERLYDREKISSSTETPVKINSDSDPKNYEAAALQGNFGSQPVQEYFPTGESQVSDQGLSYDNNSHPNKAEYPQRILSSGSHEEILSQTTTTTTTTTSVPPTNAGRQRIRGRVGGRVQQDSIVQTRSRDGQDEYVRFSPINQDGPRRRLKTRPRVRSQQAHPQVQTDENEYVRIQAPTQYQRSTTRTTTTSTTTTTTQQPESEIEYGFIRPPNFQPIHPVVTNYQTFVPANNQYQERVVEDTASGEAHPVRAEILKNRQTYQPPPRRATIKSTTVTPEIITTPRISSTGAAVEHESGFTVNTKVRSEEPKVPRTRGRIRRPGKKRLNTTTSTTTSTENPTDDNELPIDENYPRTLRTNPETIPRQDNLNSPNFESHGELSLSYNRGSGSLHQVEPNGNSEDFVINFRGIPNAELAEKEEYDQTQLASNRGKNYYQESKVSDTRYSAVTDIEGAESQWSSKLTRSSFQPSYLPNRLANDELSNDSKDSKGRSIYQEYPEIITAGPEVQSITVLVTAKQGDEIQNESTLSNHERKDKFPNLAENSTKIDSSTEHENISGMEDIFGKKMQEDATSLDTTIPTEPTDTINSTTPLIPTTITDTSDNDKTVIETSKIVKKTYLEYPLDRKMLQKDRTRRRRVRVRVRPASGDFVTAESHRYTSVVNSLGEDRYMYRLEQTTTEKPEQSILNEFFQEMLKTDKSPEPSTTMETTIPDVATTTQEPLAITGTILLPTTMNDNVQDPENEMTTPAESIILDTEDADHPKNHRSKWSEVQDLTKQSNLDYLKIASWIPMNTNFSNGMIVDTQVSTFAPETKEMSKSDVKVLSDYVKAIFERLKGEETTSETNAPMTTTERMVPEVDEVLEKQEVESKIKIEEHGGDDNNNLIDQVKSTTETGATQPMSTFDPTEDTTVVEIVSTTPNVPVPPDELTTEIPGTTTTESPLGRILRTSTTTKVSHMTEICYRGRCVMTKPKKEIHPR</sequence>
<feature type="compositionally biased region" description="Polar residues" evidence="2">
    <location>
        <begin position="730"/>
        <end position="748"/>
    </location>
</feature>
<reference evidence="5 6" key="1">
    <citation type="submission" date="2025-04" db="UniProtKB">
        <authorList>
            <consortium name="RefSeq"/>
        </authorList>
    </citation>
    <scope>IDENTIFICATION</scope>
</reference>
<feature type="compositionally biased region" description="Low complexity" evidence="2">
    <location>
        <begin position="1010"/>
        <end position="1024"/>
    </location>
</feature>
<feature type="chain" id="PRO_5044709135" evidence="3">
    <location>
        <begin position="28"/>
        <end position="2198"/>
    </location>
</feature>
<dbReference type="RefSeq" id="XP_024942129.1">
    <property type="nucleotide sequence ID" value="XM_025086361.1"/>
</dbReference>
<feature type="compositionally biased region" description="Polar residues" evidence="2">
    <location>
        <begin position="218"/>
        <end position="231"/>
    </location>
</feature>
<feature type="compositionally biased region" description="Low complexity" evidence="2">
    <location>
        <begin position="526"/>
        <end position="537"/>
    </location>
</feature>
<feature type="region of interest" description="Disordered" evidence="2">
    <location>
        <begin position="702"/>
        <end position="801"/>
    </location>
</feature>
<feature type="region of interest" description="Disordered" evidence="2">
    <location>
        <begin position="1305"/>
        <end position="1388"/>
    </location>
</feature>
<organism evidence="4 6">
    <name type="scientific">Cephus cinctus</name>
    <name type="common">Wheat stem sawfly</name>
    <dbReference type="NCBI Taxonomy" id="211228"/>
    <lineage>
        <taxon>Eukaryota</taxon>
        <taxon>Metazoa</taxon>
        <taxon>Ecdysozoa</taxon>
        <taxon>Arthropoda</taxon>
        <taxon>Hexapoda</taxon>
        <taxon>Insecta</taxon>
        <taxon>Pterygota</taxon>
        <taxon>Neoptera</taxon>
        <taxon>Endopterygota</taxon>
        <taxon>Hymenoptera</taxon>
        <taxon>Cephoidea</taxon>
        <taxon>Cephidae</taxon>
        <taxon>Cephus</taxon>
    </lineage>
</organism>
<feature type="compositionally biased region" description="Polar residues" evidence="2">
    <location>
        <begin position="268"/>
        <end position="277"/>
    </location>
</feature>
<feature type="compositionally biased region" description="Polar residues" evidence="2">
    <location>
        <begin position="765"/>
        <end position="788"/>
    </location>
</feature>
<evidence type="ECO:0000313" key="5">
    <source>
        <dbReference type="RefSeq" id="XP_024942129.1"/>
    </source>
</evidence>
<feature type="compositionally biased region" description="Low complexity" evidence="2">
    <location>
        <begin position="944"/>
        <end position="968"/>
    </location>
</feature>
<feature type="region of interest" description="Disordered" evidence="2">
    <location>
        <begin position="1690"/>
        <end position="1711"/>
    </location>
</feature>
<dbReference type="Proteomes" id="UP000694920">
    <property type="component" value="Unplaced"/>
</dbReference>
<dbReference type="RefSeq" id="XP_024942130.1">
    <property type="nucleotide sequence ID" value="XM_025086362.1"/>
</dbReference>
<feature type="region of interest" description="Disordered" evidence="2">
    <location>
        <begin position="486"/>
        <end position="561"/>
    </location>
</feature>
<dbReference type="KEGG" id="ccin:107269126"/>
<feature type="compositionally biased region" description="Polar residues" evidence="2">
    <location>
        <begin position="1152"/>
        <end position="1177"/>
    </location>
</feature>
<feature type="signal peptide" evidence="3">
    <location>
        <begin position="1"/>
        <end position="27"/>
    </location>
</feature>
<protein>
    <submittedName>
        <fullName evidence="5 6">Mucin-17</fullName>
    </submittedName>
</protein>
<feature type="region of interest" description="Disordered" evidence="2">
    <location>
        <begin position="386"/>
        <end position="435"/>
    </location>
</feature>
<feature type="region of interest" description="Disordered" evidence="2">
    <location>
        <begin position="806"/>
        <end position="825"/>
    </location>
</feature>
<feature type="coiled-coil region" evidence="1">
    <location>
        <begin position="79"/>
        <end position="109"/>
    </location>
</feature>
<feature type="compositionally biased region" description="Polar residues" evidence="2">
    <location>
        <begin position="709"/>
        <end position="722"/>
    </location>
</feature>
<evidence type="ECO:0000313" key="4">
    <source>
        <dbReference type="Proteomes" id="UP000694920"/>
    </source>
</evidence>
<feature type="region of interest" description="Disordered" evidence="2">
    <location>
        <begin position="1120"/>
        <end position="1200"/>
    </location>
</feature>
<evidence type="ECO:0000256" key="1">
    <source>
        <dbReference type="SAM" id="Coils"/>
    </source>
</evidence>
<feature type="compositionally biased region" description="Polar residues" evidence="2">
    <location>
        <begin position="1120"/>
        <end position="1142"/>
    </location>
</feature>
<feature type="region of interest" description="Disordered" evidence="2">
    <location>
        <begin position="1270"/>
        <end position="1292"/>
    </location>
</feature>
<feature type="region of interest" description="Disordered" evidence="2">
    <location>
        <begin position="2139"/>
        <end position="2160"/>
    </location>
</feature>
<accession>A0AAJ7RJK3</accession>
<feature type="compositionally biased region" description="Low complexity" evidence="2">
    <location>
        <begin position="1401"/>
        <end position="1421"/>
    </location>
</feature>
<feature type="compositionally biased region" description="Acidic residues" evidence="2">
    <location>
        <begin position="195"/>
        <end position="204"/>
    </location>
</feature>
<feature type="compositionally biased region" description="Basic residues" evidence="2">
    <location>
        <begin position="502"/>
        <end position="514"/>
    </location>
</feature>
<keyword evidence="4" id="KW-1185">Reference proteome</keyword>
<feature type="compositionally biased region" description="Low complexity" evidence="2">
    <location>
        <begin position="986"/>
        <end position="995"/>
    </location>
</feature>
<keyword evidence="3" id="KW-0732">Signal</keyword>
<evidence type="ECO:0000256" key="3">
    <source>
        <dbReference type="SAM" id="SignalP"/>
    </source>
</evidence>
<feature type="compositionally biased region" description="Polar residues" evidence="2">
    <location>
        <begin position="1025"/>
        <end position="1035"/>
    </location>
</feature>
<feature type="region of interest" description="Disordered" evidence="2">
    <location>
        <begin position="1401"/>
        <end position="1423"/>
    </location>
</feature>
<evidence type="ECO:0000313" key="6">
    <source>
        <dbReference type="RefSeq" id="XP_024942130.1"/>
    </source>
</evidence>
<evidence type="ECO:0000256" key="2">
    <source>
        <dbReference type="SAM" id="MobiDB-lite"/>
    </source>
</evidence>
<feature type="compositionally biased region" description="Basic residues" evidence="2">
    <location>
        <begin position="1534"/>
        <end position="1548"/>
    </location>
</feature>
<feature type="compositionally biased region" description="Polar residues" evidence="2">
    <location>
        <begin position="1379"/>
        <end position="1388"/>
    </location>
</feature>
<feature type="region of interest" description="Disordered" evidence="2">
    <location>
        <begin position="930"/>
        <end position="1070"/>
    </location>
</feature>
<feature type="region of interest" description="Disordered" evidence="2">
    <location>
        <begin position="1510"/>
        <end position="1603"/>
    </location>
</feature>
<feature type="compositionally biased region" description="Polar residues" evidence="2">
    <location>
        <begin position="807"/>
        <end position="825"/>
    </location>
</feature>
<keyword evidence="1" id="KW-0175">Coiled coil</keyword>
<proteinExistence type="predicted"/>
<feature type="compositionally biased region" description="Basic and acidic residues" evidence="2">
    <location>
        <begin position="1348"/>
        <end position="1357"/>
    </location>
</feature>
<name>A0AAJ7RJK3_CEPCN</name>
<dbReference type="GeneID" id="107269126"/>